<dbReference type="SMART" id="SM00420">
    <property type="entry name" value="HTH_DEOR"/>
    <property type="match status" value="1"/>
</dbReference>
<dbReference type="InterPro" id="IPR014036">
    <property type="entry name" value="DeoR-like_C"/>
</dbReference>
<dbReference type="SUPFAM" id="SSF100950">
    <property type="entry name" value="NagB/RpiA/CoA transferase-like"/>
    <property type="match status" value="1"/>
</dbReference>
<keyword evidence="3" id="KW-0238">DNA-binding</keyword>
<keyword evidence="1" id="KW-0678">Repressor</keyword>
<feature type="domain" description="HTH deoR-type" evidence="5">
    <location>
        <begin position="8"/>
        <end position="63"/>
    </location>
</feature>
<dbReference type="Pfam" id="PF08220">
    <property type="entry name" value="HTH_DeoR"/>
    <property type="match status" value="1"/>
</dbReference>
<dbReference type="RefSeq" id="WP_034909069.1">
    <property type="nucleotide sequence ID" value="NZ_JAZKUC010000001.1"/>
</dbReference>
<protein>
    <submittedName>
        <fullName evidence="6">DeoR/GlpR transcriptional regulator</fullName>
    </submittedName>
</protein>
<dbReference type="Gene3D" id="3.40.50.1360">
    <property type="match status" value="1"/>
</dbReference>
<comment type="caution">
    <text evidence="6">The sequence shown here is derived from an EMBL/GenBank/DDBJ whole genome shotgun (WGS) entry which is preliminary data.</text>
</comment>
<dbReference type="Proteomes" id="UP000886469">
    <property type="component" value="Unassembled WGS sequence"/>
</dbReference>
<dbReference type="PANTHER" id="PTHR30363">
    <property type="entry name" value="HTH-TYPE TRANSCRIPTIONAL REGULATOR SRLR-RELATED"/>
    <property type="match status" value="1"/>
</dbReference>
<dbReference type="PRINTS" id="PR00037">
    <property type="entry name" value="HTHLACR"/>
</dbReference>
<name>A0ABX1TDZ5_9PROT</name>
<dbReference type="PROSITE" id="PS00894">
    <property type="entry name" value="HTH_DEOR_1"/>
    <property type="match status" value="1"/>
</dbReference>
<dbReference type="PROSITE" id="PS51000">
    <property type="entry name" value="HTH_DEOR_2"/>
    <property type="match status" value="1"/>
</dbReference>
<evidence type="ECO:0000313" key="6">
    <source>
        <dbReference type="EMBL" id="NMQ07884.1"/>
    </source>
</evidence>
<dbReference type="SMART" id="SM01134">
    <property type="entry name" value="DeoRC"/>
    <property type="match status" value="1"/>
</dbReference>
<reference evidence="6" key="1">
    <citation type="submission" date="2019-03" db="EMBL/GenBank/DDBJ databases">
        <title>Metabolic reconstructions from genomes of highly enriched 'Candidatus Accumulibacter' and 'Candidatus Competibacter' bioreactor populations.</title>
        <authorList>
            <person name="Annavajhala M.K."/>
            <person name="Welles L."/>
            <person name="Abbas B."/>
            <person name="Sorokin D."/>
            <person name="Park H."/>
            <person name="Van Loosdrecht M."/>
            <person name="Chandran K."/>
        </authorList>
    </citation>
    <scope>NUCLEOTIDE SEQUENCE</scope>
    <source>
        <strain evidence="6">SBR_L</strain>
    </source>
</reference>
<dbReference type="InterPro" id="IPR001034">
    <property type="entry name" value="DeoR_HTH"/>
</dbReference>
<dbReference type="InterPro" id="IPR018356">
    <property type="entry name" value="Tscrpt_reg_HTH_DeoR_CS"/>
</dbReference>
<evidence type="ECO:0000313" key="7">
    <source>
        <dbReference type="Proteomes" id="UP000886469"/>
    </source>
</evidence>
<proteinExistence type="predicted"/>
<keyword evidence="4" id="KW-0804">Transcription</keyword>
<dbReference type="PANTHER" id="PTHR30363:SF4">
    <property type="entry name" value="GLYCEROL-3-PHOSPHATE REGULON REPRESSOR"/>
    <property type="match status" value="1"/>
</dbReference>
<dbReference type="InterPro" id="IPR036388">
    <property type="entry name" value="WH-like_DNA-bd_sf"/>
</dbReference>
<sequence>MADRDHLADHRLELIMSELSARGECRTRQLAQQFQLSEMTVRRDLAELETRGLLRRVHGGAVMLNRDVEYARRLELASAQKQQVGRAATRLLKSGQTVYLDAGTTACEMARAIGQGLPQVTHLNIVTHGISIATELAGRTPYHLQLIGGEVYQNALSTVGPVALAQIADLKIDLFFMGAGGVDATQGWSNSNHVEAVIKRAVIARSKSVCAICDSAKWGQQSFAPILPLAGLRRWIVDRGLAREGVEAARVAAITLTYAEDL</sequence>
<dbReference type="InterPro" id="IPR036390">
    <property type="entry name" value="WH_DNA-bd_sf"/>
</dbReference>
<evidence type="ECO:0000259" key="5">
    <source>
        <dbReference type="PROSITE" id="PS51000"/>
    </source>
</evidence>
<dbReference type="SUPFAM" id="SSF46785">
    <property type="entry name" value="Winged helix' DNA-binding domain"/>
    <property type="match status" value="1"/>
</dbReference>
<dbReference type="Pfam" id="PF00455">
    <property type="entry name" value="DeoRC"/>
    <property type="match status" value="1"/>
</dbReference>
<evidence type="ECO:0000256" key="4">
    <source>
        <dbReference type="ARBA" id="ARBA00023163"/>
    </source>
</evidence>
<dbReference type="Gene3D" id="1.10.10.10">
    <property type="entry name" value="Winged helix-like DNA-binding domain superfamily/Winged helix DNA-binding domain"/>
    <property type="match status" value="1"/>
</dbReference>
<organism evidence="6 7">
    <name type="scientific">Candidatus Accumulibacter contiguus</name>
    <dbReference type="NCBI Taxonomy" id="2954381"/>
    <lineage>
        <taxon>Bacteria</taxon>
        <taxon>Pseudomonadati</taxon>
        <taxon>Pseudomonadota</taxon>
        <taxon>Betaproteobacteria</taxon>
        <taxon>Candidatus Accumulibacter</taxon>
    </lineage>
</organism>
<dbReference type="EMBL" id="SPMX01000102">
    <property type="protein sequence ID" value="NMQ07884.1"/>
    <property type="molecule type" value="Genomic_DNA"/>
</dbReference>
<gene>
    <name evidence="6" type="ORF">E4Q08_22930</name>
</gene>
<dbReference type="InterPro" id="IPR037171">
    <property type="entry name" value="NagB/RpiA_transferase-like"/>
</dbReference>
<evidence type="ECO:0000256" key="2">
    <source>
        <dbReference type="ARBA" id="ARBA00023015"/>
    </source>
</evidence>
<evidence type="ECO:0000256" key="3">
    <source>
        <dbReference type="ARBA" id="ARBA00023125"/>
    </source>
</evidence>
<accession>A0ABX1TDZ5</accession>
<evidence type="ECO:0000256" key="1">
    <source>
        <dbReference type="ARBA" id="ARBA00022491"/>
    </source>
</evidence>
<dbReference type="InterPro" id="IPR050313">
    <property type="entry name" value="Carb_Metab_HTH_regulators"/>
</dbReference>
<keyword evidence="2" id="KW-0805">Transcription regulation</keyword>
<keyword evidence="7" id="KW-1185">Reference proteome</keyword>